<reference evidence="2" key="1">
    <citation type="submission" date="2018-05" db="EMBL/GenBank/DDBJ databases">
        <authorList>
            <person name="Lanie J.A."/>
            <person name="Ng W.-L."/>
            <person name="Kazmierczak K.M."/>
            <person name="Andrzejewski T.M."/>
            <person name="Davidsen T.M."/>
            <person name="Wayne K.J."/>
            <person name="Tettelin H."/>
            <person name="Glass J.I."/>
            <person name="Rusch D."/>
            <person name="Podicherti R."/>
            <person name="Tsui H.-C.T."/>
            <person name="Winkler M.E."/>
        </authorList>
    </citation>
    <scope>NUCLEOTIDE SEQUENCE</scope>
</reference>
<dbReference type="PANTHER" id="PTHR28152">
    <property type="entry name" value="HYDROXYACYL-THIOESTER DEHYDRATASE TYPE 2, MITOCHONDRIAL"/>
    <property type="match status" value="1"/>
</dbReference>
<proteinExistence type="predicted"/>
<feature type="domain" description="MaoC-like" evidence="1">
    <location>
        <begin position="14"/>
        <end position="109"/>
    </location>
</feature>
<accession>A0A381QJ59</accession>
<dbReference type="PANTHER" id="PTHR28152:SF1">
    <property type="entry name" value="HYDROXYACYL-THIOESTER DEHYDRATASE TYPE 2, MITOCHONDRIAL"/>
    <property type="match status" value="1"/>
</dbReference>
<evidence type="ECO:0000313" key="2">
    <source>
        <dbReference type="EMBL" id="SUZ78978.1"/>
    </source>
</evidence>
<dbReference type="InterPro" id="IPR002539">
    <property type="entry name" value="MaoC-like_dom"/>
</dbReference>
<dbReference type="Gene3D" id="3.10.129.10">
    <property type="entry name" value="Hotdog Thioesterase"/>
    <property type="match status" value="1"/>
</dbReference>
<dbReference type="InterPro" id="IPR052741">
    <property type="entry name" value="Mitochondrial_HTD2"/>
</dbReference>
<dbReference type="SUPFAM" id="SSF54637">
    <property type="entry name" value="Thioesterase/thiol ester dehydrase-isomerase"/>
    <property type="match status" value="1"/>
</dbReference>
<dbReference type="GO" id="GO:0005739">
    <property type="term" value="C:mitochondrion"/>
    <property type="evidence" value="ECO:0007669"/>
    <property type="project" value="TreeGrafter"/>
</dbReference>
<feature type="non-terminal residue" evidence="2">
    <location>
        <position position="1"/>
    </location>
</feature>
<name>A0A381QJ59_9ZZZZ</name>
<sequence length="134" mass="14744">VQSTKVGDRLPEMQKSANEAELFLYSAASFNPHRIHYDHAYARHEGHQDTVVHGPLQGSWLTQFVTDWAGPNARLLSVEWQNRASAFVDEEVQFSGTVVALDATEGVVELEIVGQKSDGTILMPAKASVRLAGR</sequence>
<dbReference type="InterPro" id="IPR029069">
    <property type="entry name" value="HotDog_dom_sf"/>
</dbReference>
<dbReference type="GO" id="GO:0019171">
    <property type="term" value="F:(3R)-hydroxyacyl-[acyl-carrier-protein] dehydratase activity"/>
    <property type="evidence" value="ECO:0007669"/>
    <property type="project" value="TreeGrafter"/>
</dbReference>
<dbReference type="EMBL" id="UINC01001372">
    <property type="protein sequence ID" value="SUZ78978.1"/>
    <property type="molecule type" value="Genomic_DNA"/>
</dbReference>
<protein>
    <recommendedName>
        <fullName evidence="1">MaoC-like domain-containing protein</fullName>
    </recommendedName>
</protein>
<dbReference type="Pfam" id="PF01575">
    <property type="entry name" value="MaoC_dehydratas"/>
    <property type="match status" value="1"/>
</dbReference>
<evidence type="ECO:0000259" key="1">
    <source>
        <dbReference type="Pfam" id="PF01575"/>
    </source>
</evidence>
<dbReference type="AlphaFoldDB" id="A0A381QJ59"/>
<organism evidence="2">
    <name type="scientific">marine metagenome</name>
    <dbReference type="NCBI Taxonomy" id="408172"/>
    <lineage>
        <taxon>unclassified sequences</taxon>
        <taxon>metagenomes</taxon>
        <taxon>ecological metagenomes</taxon>
    </lineage>
</organism>
<gene>
    <name evidence="2" type="ORF">METZ01_LOCUS31832</name>
</gene>